<dbReference type="InterPro" id="IPR027417">
    <property type="entry name" value="P-loop_NTPase"/>
</dbReference>
<evidence type="ECO:0000313" key="4">
    <source>
        <dbReference type="EMBL" id="TGL58137.1"/>
    </source>
</evidence>
<protein>
    <submittedName>
        <fullName evidence="4">ABC transporter ATP-binding protein</fullName>
    </submittedName>
</protein>
<evidence type="ECO:0000313" key="5">
    <source>
        <dbReference type="Proteomes" id="UP000297693"/>
    </source>
</evidence>
<dbReference type="InterPro" id="IPR003439">
    <property type="entry name" value="ABC_transporter-like_ATP-bd"/>
</dbReference>
<keyword evidence="2 4" id="KW-0067">ATP-binding</keyword>
<dbReference type="RefSeq" id="WP_135624155.1">
    <property type="nucleotide sequence ID" value="NZ_RQGD01000034.1"/>
</dbReference>
<dbReference type="SMART" id="SM00382">
    <property type="entry name" value="AAA"/>
    <property type="match status" value="1"/>
</dbReference>
<dbReference type="AlphaFoldDB" id="A0A4R9JY39"/>
<dbReference type="PANTHER" id="PTHR43038">
    <property type="entry name" value="ATP-BINDING CASSETTE, SUB-FAMILY H, MEMBER 1"/>
    <property type="match status" value="1"/>
</dbReference>
<sequence length="246" mass="27845">MLNIISLVVEQDTTSFLRIEHVFKSFQNRIALNEINLEISSMAIIGLLGPNGAGKTTLLKVIAGLLRPDSGFVFLARTRIGFCSQTPIFWRNLTVKEQLLFNADLFEVPRLDANKRVDFLLEELGLSDHASKLTEQLSGGMQKRVNLAISLIHRPELLLLDEPTANLDLESKHFVRNLLLKLNEKENLTIICSSHDLDEIASISKEVIFMNEGRILLRNPISASNDEKYLQIKSQYEKIMSMKVEV</sequence>
<feature type="domain" description="ABC transporter" evidence="3">
    <location>
        <begin position="17"/>
        <end position="237"/>
    </location>
</feature>
<dbReference type="PROSITE" id="PS00211">
    <property type="entry name" value="ABC_TRANSPORTER_1"/>
    <property type="match status" value="1"/>
</dbReference>
<keyword evidence="1" id="KW-0547">Nucleotide-binding</keyword>
<evidence type="ECO:0000256" key="1">
    <source>
        <dbReference type="ARBA" id="ARBA00022741"/>
    </source>
</evidence>
<dbReference type="OrthoDB" id="9775135at2"/>
<accession>A0A4R9JY39</accession>
<dbReference type="PANTHER" id="PTHR43038:SF3">
    <property type="entry name" value="ABC TRANSPORTER G FAMILY MEMBER 20 ISOFORM X1"/>
    <property type="match status" value="1"/>
</dbReference>
<dbReference type="InterPro" id="IPR003593">
    <property type="entry name" value="AAA+_ATPase"/>
</dbReference>
<name>A0A4R9JY39_9LEPT</name>
<dbReference type="GO" id="GO:0005524">
    <property type="term" value="F:ATP binding"/>
    <property type="evidence" value="ECO:0007669"/>
    <property type="project" value="UniProtKB-KW"/>
</dbReference>
<dbReference type="InterPro" id="IPR017871">
    <property type="entry name" value="ABC_transporter-like_CS"/>
</dbReference>
<dbReference type="PROSITE" id="PS50893">
    <property type="entry name" value="ABC_TRANSPORTER_2"/>
    <property type="match status" value="1"/>
</dbReference>
<organism evidence="4 5">
    <name type="scientific">Leptospira ognonensis</name>
    <dbReference type="NCBI Taxonomy" id="2484945"/>
    <lineage>
        <taxon>Bacteria</taxon>
        <taxon>Pseudomonadati</taxon>
        <taxon>Spirochaetota</taxon>
        <taxon>Spirochaetia</taxon>
        <taxon>Leptospirales</taxon>
        <taxon>Leptospiraceae</taxon>
        <taxon>Leptospira</taxon>
    </lineage>
</organism>
<gene>
    <name evidence="4" type="ORF">EHQ58_12200</name>
</gene>
<proteinExistence type="predicted"/>
<dbReference type="Pfam" id="PF00005">
    <property type="entry name" value="ABC_tran"/>
    <property type="match status" value="1"/>
</dbReference>
<dbReference type="GO" id="GO:0016887">
    <property type="term" value="F:ATP hydrolysis activity"/>
    <property type="evidence" value="ECO:0007669"/>
    <property type="project" value="InterPro"/>
</dbReference>
<evidence type="ECO:0000256" key="2">
    <source>
        <dbReference type="ARBA" id="ARBA00022840"/>
    </source>
</evidence>
<reference evidence="4" key="1">
    <citation type="journal article" date="2019" name="PLoS Negl. Trop. Dis.">
        <title>Revisiting the worldwide diversity of Leptospira species in the environment.</title>
        <authorList>
            <person name="Vincent A.T."/>
            <person name="Schiettekatte O."/>
            <person name="Bourhy P."/>
            <person name="Veyrier F.J."/>
            <person name="Picardeau M."/>
        </authorList>
    </citation>
    <scope>NUCLEOTIDE SEQUENCE [LARGE SCALE GENOMIC DNA]</scope>
    <source>
        <strain evidence="4">201702476</strain>
    </source>
</reference>
<dbReference type="Gene3D" id="3.40.50.300">
    <property type="entry name" value="P-loop containing nucleotide triphosphate hydrolases"/>
    <property type="match status" value="1"/>
</dbReference>
<dbReference type="Proteomes" id="UP000297693">
    <property type="component" value="Unassembled WGS sequence"/>
</dbReference>
<evidence type="ECO:0000259" key="3">
    <source>
        <dbReference type="PROSITE" id="PS50893"/>
    </source>
</evidence>
<dbReference type="EMBL" id="RQGD01000034">
    <property type="protein sequence ID" value="TGL58137.1"/>
    <property type="molecule type" value="Genomic_DNA"/>
</dbReference>
<dbReference type="SUPFAM" id="SSF52540">
    <property type="entry name" value="P-loop containing nucleoside triphosphate hydrolases"/>
    <property type="match status" value="1"/>
</dbReference>
<comment type="caution">
    <text evidence="4">The sequence shown here is derived from an EMBL/GenBank/DDBJ whole genome shotgun (WGS) entry which is preliminary data.</text>
</comment>
<keyword evidence="5" id="KW-1185">Reference proteome</keyword>